<feature type="domain" description="TcmA/NAT10 helicase" evidence="10">
    <location>
        <begin position="183"/>
        <end position="341"/>
    </location>
</feature>
<dbReference type="InterPro" id="IPR016181">
    <property type="entry name" value="Acyl_CoA_acyltransferase"/>
</dbReference>
<dbReference type="GO" id="GO:1990883">
    <property type="term" value="F:18S rRNA cytidine N-acetyltransferase activity"/>
    <property type="evidence" value="ECO:0007669"/>
    <property type="project" value="TreeGrafter"/>
</dbReference>
<comment type="subcellular location">
    <subcellularLocation>
        <location evidence="9">Cytoplasm</location>
    </subcellularLocation>
</comment>
<evidence type="ECO:0000256" key="8">
    <source>
        <dbReference type="ARBA" id="ARBA00023315"/>
    </source>
</evidence>
<evidence type="ECO:0000256" key="1">
    <source>
        <dbReference type="ARBA" id="ARBA00022490"/>
    </source>
</evidence>
<evidence type="ECO:0000256" key="2">
    <source>
        <dbReference type="ARBA" id="ARBA00022555"/>
    </source>
</evidence>
<comment type="caution">
    <text evidence="9">Lacks conserved residue(s) required for the propagation of feature annotation.</text>
</comment>
<proteinExistence type="inferred from homology"/>
<dbReference type="GO" id="GO:0051392">
    <property type="term" value="F:tRNA cytidine N4-acetyltransferase activity"/>
    <property type="evidence" value="ECO:0007669"/>
    <property type="project" value="UniProtKB-UniRule"/>
</dbReference>
<feature type="domain" description="N-acetyltransferase" evidence="12">
    <location>
        <begin position="383"/>
        <end position="495"/>
    </location>
</feature>
<dbReference type="PANTHER" id="PTHR10925:SF5">
    <property type="entry name" value="RNA CYTIDINE ACETYLTRANSFERASE"/>
    <property type="match status" value="1"/>
</dbReference>
<dbReference type="Gene3D" id="3.40.630.30">
    <property type="match status" value="1"/>
</dbReference>
<comment type="similarity">
    <text evidence="9">Belongs to the TmcA family.</text>
</comment>
<dbReference type="Gene3D" id="3.40.50.11040">
    <property type="match status" value="1"/>
</dbReference>
<feature type="binding site" evidence="9">
    <location>
        <position position="513"/>
    </location>
    <ligand>
        <name>acetyl-CoA</name>
        <dbReference type="ChEBI" id="CHEBI:57288"/>
    </ligand>
</feature>
<dbReference type="EMBL" id="FNVG01000029">
    <property type="protein sequence ID" value="SEG66812.1"/>
    <property type="molecule type" value="Genomic_DNA"/>
</dbReference>
<dbReference type="InterPro" id="IPR038321">
    <property type="entry name" value="TmcA_C_sf"/>
</dbReference>
<keyword evidence="3 9" id="KW-0808">Transferase</keyword>
<gene>
    <name evidence="9" type="primary">tmcA</name>
    <name evidence="13" type="ORF">SAMN04488244_12916</name>
</gene>
<feature type="domain" description="TmcA/NAT10 N-terminal" evidence="11">
    <location>
        <begin position="10"/>
        <end position="111"/>
    </location>
</feature>
<feature type="binding site" evidence="9">
    <location>
        <position position="163"/>
    </location>
    <ligand>
        <name>ATP</name>
        <dbReference type="ChEBI" id="CHEBI:30616"/>
    </ligand>
</feature>
<evidence type="ECO:0000256" key="7">
    <source>
        <dbReference type="ARBA" id="ARBA00022884"/>
    </source>
</evidence>
<dbReference type="InterPro" id="IPR027417">
    <property type="entry name" value="P-loop_NTPase"/>
</dbReference>
<dbReference type="PANTHER" id="PTHR10925">
    <property type="entry name" value="N-ACETYLTRANSFERASE 10"/>
    <property type="match status" value="1"/>
</dbReference>
<dbReference type="SUPFAM" id="SSF52540">
    <property type="entry name" value="P-loop containing nucleoside triphosphate hydrolases"/>
    <property type="match status" value="1"/>
</dbReference>
<evidence type="ECO:0000259" key="12">
    <source>
        <dbReference type="Pfam" id="PF13718"/>
    </source>
</evidence>
<organism evidence="13 14">
    <name type="scientific">Vibrio hangzhouensis</name>
    <dbReference type="NCBI Taxonomy" id="462991"/>
    <lineage>
        <taxon>Bacteria</taxon>
        <taxon>Pseudomonadati</taxon>
        <taxon>Pseudomonadota</taxon>
        <taxon>Gammaproteobacteria</taxon>
        <taxon>Vibrionales</taxon>
        <taxon>Vibrionaceae</taxon>
        <taxon>Vibrio</taxon>
    </lineage>
</organism>
<dbReference type="GO" id="GO:0005737">
    <property type="term" value="C:cytoplasm"/>
    <property type="evidence" value="ECO:0007669"/>
    <property type="project" value="UniProtKB-SubCell"/>
</dbReference>
<feature type="binding site" evidence="9">
    <location>
        <begin position="474"/>
        <end position="476"/>
    </location>
    <ligand>
        <name>acetyl-CoA</name>
        <dbReference type="ChEBI" id="CHEBI:57288"/>
    </ligand>
</feature>
<dbReference type="Gene3D" id="1.20.120.890">
    <property type="entry name" value="tRNA(Met) cytidine acetyltransferase, tail domain"/>
    <property type="match status" value="1"/>
</dbReference>
<evidence type="ECO:0000256" key="4">
    <source>
        <dbReference type="ARBA" id="ARBA00022694"/>
    </source>
</evidence>
<evidence type="ECO:0000256" key="6">
    <source>
        <dbReference type="ARBA" id="ARBA00022840"/>
    </source>
</evidence>
<dbReference type="GO" id="GO:0005524">
    <property type="term" value="F:ATP binding"/>
    <property type="evidence" value="ECO:0007669"/>
    <property type="project" value="UniProtKB-UniRule"/>
</dbReference>
<dbReference type="Pfam" id="PF08351">
    <property type="entry name" value="TmcA_N"/>
    <property type="match status" value="1"/>
</dbReference>
<dbReference type="InterPro" id="IPR007807">
    <property type="entry name" value="TcmA/NAT10_helicase"/>
</dbReference>
<dbReference type="RefSeq" id="WP_103882116.1">
    <property type="nucleotide sequence ID" value="NZ_FNVG01000029.1"/>
</dbReference>
<sequence>MSAFIENQLQLLVEQSSLARRFCQRAALVLEGDGEWLHSLVTRFSSLVPEGGAYQLGGEAMATLEYLPAKQGKRLLGKESLLIVVSLDESFDANSFNAAVGTLVGGGMLLFTRSSGSSVHPWLLHHLTAIPSLLQSELTITNLSEYWPIESGGSLDRDVYAEQTQAIEMVEKVVFGHRKRPLVITADRGRGKSSALGIAAGQIQKKRPCRILVTAPNRSAVAPIFEYSAASMDECEAQQRQIEFIAPDDLLQNLPNCDLLMVDEAAAIPVPMLKRMVAHYHRLVISSTVHGYEGCGRGFSLKFLPWLQAERPGAKIYTMSKPIRWNNNDPLEAWCSSAFLLSAEMDSLEKLSSVTSLSPEKLQFCRFDISQALSGKHLLSSAFALLVNAHYQTSPSDLMLLLTSPNMSLYLMIYQDAVIGSVLTNEEGQLQSEVIEKIQLGQSRPSGHLIPVELCNHLALTAPAAQRCVRVMRIAVHPLLQSLGVGSEMLTRLKQNLVDGADYLATSFGVTDELLAFWQHNQFVPLKLGSSKDKASGTYSASLVLPLSHQSRQWIDGAESQFERNLVHQLRRSNQDIDASLAWRLYCGALSLSENSKQPSTLLTYYAKGGNALNSCRAELLPFLQSLAVADIAVDDELVLAIALQEKEWEIVADTFGCTGRKQAERRFRASLSELIQRLQCKLGQPN</sequence>
<evidence type="ECO:0000259" key="10">
    <source>
        <dbReference type="Pfam" id="PF05127"/>
    </source>
</evidence>
<dbReference type="Proteomes" id="UP000236721">
    <property type="component" value="Unassembled WGS sequence"/>
</dbReference>
<evidence type="ECO:0000256" key="5">
    <source>
        <dbReference type="ARBA" id="ARBA00022741"/>
    </source>
</evidence>
<evidence type="ECO:0000256" key="9">
    <source>
        <dbReference type="HAMAP-Rule" id="MF_01886"/>
    </source>
</evidence>
<dbReference type="GO" id="GO:0000049">
    <property type="term" value="F:tRNA binding"/>
    <property type="evidence" value="ECO:0007669"/>
    <property type="project" value="UniProtKB-UniRule"/>
</dbReference>
<keyword evidence="8 9" id="KW-0012">Acyltransferase</keyword>
<keyword evidence="2 9" id="KW-0820">tRNA-binding</keyword>
<keyword evidence="7 9" id="KW-0694">RNA-binding</keyword>
<dbReference type="SUPFAM" id="SSF55729">
    <property type="entry name" value="Acyl-CoA N-acyltransferases (Nat)"/>
    <property type="match status" value="1"/>
</dbReference>
<dbReference type="InterPro" id="IPR032672">
    <property type="entry name" value="TmcA/NAT10/Kre33"/>
</dbReference>
<dbReference type="InterPro" id="IPR013562">
    <property type="entry name" value="TmcA/NAT10_N"/>
</dbReference>
<evidence type="ECO:0000313" key="13">
    <source>
        <dbReference type="EMBL" id="SEG66812.1"/>
    </source>
</evidence>
<dbReference type="InterPro" id="IPR000182">
    <property type="entry name" value="GNAT_dom"/>
</dbReference>
<keyword evidence="4 9" id="KW-0819">tRNA processing</keyword>
<name>A0A1H6C1J9_9VIBR</name>
<dbReference type="Gene3D" id="3.40.50.300">
    <property type="entry name" value="P-loop containing nucleotide triphosphate hydrolases"/>
    <property type="match status" value="1"/>
</dbReference>
<evidence type="ECO:0000259" key="11">
    <source>
        <dbReference type="Pfam" id="PF08351"/>
    </source>
</evidence>
<evidence type="ECO:0000256" key="3">
    <source>
        <dbReference type="ARBA" id="ARBA00022679"/>
    </source>
</evidence>
<comment type="function">
    <text evidence="9">Catalyzes the formation of N(4)-acetylcytidine (ac(4)C) at the wobble position of tRNA(Met), by using acetyl-CoA as an acetyl donor and ATP (or GTP).</text>
</comment>
<reference evidence="14" key="1">
    <citation type="submission" date="2016-10" db="EMBL/GenBank/DDBJ databases">
        <authorList>
            <person name="Varghese N."/>
            <person name="Submissions S."/>
        </authorList>
    </citation>
    <scope>NUCLEOTIDE SEQUENCE [LARGE SCALE GENOMIC DNA]</scope>
    <source>
        <strain evidence="14">CGMCC 1.7062</strain>
    </source>
</reference>
<keyword evidence="1 9" id="KW-0963">Cytoplasm</keyword>
<accession>A0A1H6C1J9</accession>
<keyword evidence="6 9" id="KW-0067">ATP-binding</keyword>
<dbReference type="OrthoDB" id="5578851at2"/>
<dbReference type="HAMAP" id="MF_01886">
    <property type="entry name" value="tRNA_acetyltr_TmcA"/>
    <property type="match status" value="1"/>
</dbReference>
<dbReference type="GO" id="GO:0002101">
    <property type="term" value="P:tRNA wobble cytosine modification"/>
    <property type="evidence" value="ECO:0007669"/>
    <property type="project" value="UniProtKB-UniRule"/>
</dbReference>
<dbReference type="GO" id="GO:0051391">
    <property type="term" value="P:tRNA acetylation"/>
    <property type="evidence" value="ECO:0007669"/>
    <property type="project" value="UniProtKB-UniRule"/>
</dbReference>
<dbReference type="Pfam" id="PF13718">
    <property type="entry name" value="GNAT_acetyltr_2"/>
    <property type="match status" value="1"/>
</dbReference>
<dbReference type="Pfam" id="PF05127">
    <property type="entry name" value="NAT10_TcmA_helicase"/>
    <property type="match status" value="1"/>
</dbReference>
<evidence type="ECO:0000313" key="14">
    <source>
        <dbReference type="Proteomes" id="UP000236721"/>
    </source>
</evidence>
<keyword evidence="14" id="KW-1185">Reference proteome</keyword>
<feature type="binding site" evidence="9">
    <location>
        <position position="324"/>
    </location>
    <ligand>
        <name>ATP</name>
        <dbReference type="ChEBI" id="CHEBI:30616"/>
    </ligand>
</feature>
<keyword evidence="5 9" id="KW-0547">Nucleotide-binding</keyword>
<dbReference type="EC" id="2.3.1.193" evidence="9"/>
<protein>
    <recommendedName>
        <fullName evidence="9">tRNA(Met) cytidine acetyltransferase TmcA</fullName>
        <ecNumber evidence="9">2.3.1.193</ecNumber>
    </recommendedName>
</protein>
<dbReference type="InterPro" id="IPR024914">
    <property type="entry name" value="tRNA_acetyltr_TmcA"/>
</dbReference>
<comment type="catalytic activity">
    <reaction evidence="9">
        <text>cytidine(34) in elongator tRNA(Met) + acetyl-CoA + ATP + H2O = N(4)-acetylcytidine(34) in elongator tRNA(Met) + ADP + phosphate + CoA + H(+)</text>
        <dbReference type="Rhea" id="RHEA:43788"/>
        <dbReference type="Rhea" id="RHEA-COMP:10693"/>
        <dbReference type="Rhea" id="RHEA-COMP:10694"/>
        <dbReference type="ChEBI" id="CHEBI:15377"/>
        <dbReference type="ChEBI" id="CHEBI:15378"/>
        <dbReference type="ChEBI" id="CHEBI:30616"/>
        <dbReference type="ChEBI" id="CHEBI:43474"/>
        <dbReference type="ChEBI" id="CHEBI:57287"/>
        <dbReference type="ChEBI" id="CHEBI:57288"/>
        <dbReference type="ChEBI" id="CHEBI:74900"/>
        <dbReference type="ChEBI" id="CHEBI:82748"/>
        <dbReference type="ChEBI" id="CHEBI:456216"/>
        <dbReference type="EC" id="2.3.1.193"/>
    </reaction>
</comment>
<dbReference type="GO" id="GO:1904812">
    <property type="term" value="P:rRNA acetylation involved in maturation of SSU-rRNA"/>
    <property type="evidence" value="ECO:0007669"/>
    <property type="project" value="TreeGrafter"/>
</dbReference>
<dbReference type="AlphaFoldDB" id="A0A1H6C1J9"/>